<reference evidence="1" key="1">
    <citation type="submission" date="2020-06" db="EMBL/GenBank/DDBJ databases">
        <title>WGS assembly of Ceratodon purpureus strain R40.</title>
        <authorList>
            <person name="Carey S.B."/>
            <person name="Jenkins J."/>
            <person name="Shu S."/>
            <person name="Lovell J.T."/>
            <person name="Sreedasyam A."/>
            <person name="Maumus F."/>
            <person name="Tiley G.P."/>
            <person name="Fernandez-Pozo N."/>
            <person name="Barry K."/>
            <person name="Chen C."/>
            <person name="Wang M."/>
            <person name="Lipzen A."/>
            <person name="Daum C."/>
            <person name="Saski C.A."/>
            <person name="Payton A.C."/>
            <person name="Mcbreen J.C."/>
            <person name="Conrad R.E."/>
            <person name="Kollar L.M."/>
            <person name="Olsson S."/>
            <person name="Huttunen S."/>
            <person name="Landis J.B."/>
            <person name="Wickett N.J."/>
            <person name="Johnson M.G."/>
            <person name="Rensing S.A."/>
            <person name="Grimwood J."/>
            <person name="Schmutz J."/>
            <person name="Mcdaniel S.F."/>
        </authorList>
    </citation>
    <scope>NUCLEOTIDE SEQUENCE</scope>
    <source>
        <strain evidence="1">R40</strain>
    </source>
</reference>
<gene>
    <name evidence="1" type="ORF">KC19_VG267000</name>
</gene>
<proteinExistence type="predicted"/>
<dbReference type="AlphaFoldDB" id="A0A8T0HVM6"/>
<sequence length="143" mass="16332">MKVDMIDNVLNQDILPALEKLCKERAQYMQWTFGNAQLERLKRFCVAYQYTSADQVKNSALSEISDRKVKITEFQEEYLKIKGGVAKIDGMIAAITEVKEKQMSTDFQDFVRDCRQAVQGACESRVGCEQSERQLRSGESNSC</sequence>
<protein>
    <submittedName>
        <fullName evidence="1">Uncharacterized protein</fullName>
    </submittedName>
</protein>
<name>A0A8T0HVM6_CERPU</name>
<dbReference type="EMBL" id="CM026426">
    <property type="protein sequence ID" value="KAG0574508.1"/>
    <property type="molecule type" value="Genomic_DNA"/>
</dbReference>
<accession>A0A8T0HVM6</accession>
<evidence type="ECO:0000313" key="1">
    <source>
        <dbReference type="EMBL" id="KAG0574508.1"/>
    </source>
</evidence>
<dbReference type="Proteomes" id="UP000822688">
    <property type="component" value="Chromosome V"/>
</dbReference>
<organism evidence="1 2">
    <name type="scientific">Ceratodon purpureus</name>
    <name type="common">Fire moss</name>
    <name type="synonym">Dicranum purpureum</name>
    <dbReference type="NCBI Taxonomy" id="3225"/>
    <lineage>
        <taxon>Eukaryota</taxon>
        <taxon>Viridiplantae</taxon>
        <taxon>Streptophyta</taxon>
        <taxon>Embryophyta</taxon>
        <taxon>Bryophyta</taxon>
        <taxon>Bryophytina</taxon>
        <taxon>Bryopsida</taxon>
        <taxon>Dicranidae</taxon>
        <taxon>Pseudoditrichales</taxon>
        <taxon>Ditrichaceae</taxon>
        <taxon>Ceratodon</taxon>
    </lineage>
</organism>
<evidence type="ECO:0000313" key="2">
    <source>
        <dbReference type="Proteomes" id="UP000822688"/>
    </source>
</evidence>
<keyword evidence="2" id="KW-1185">Reference proteome</keyword>
<comment type="caution">
    <text evidence="1">The sequence shown here is derived from an EMBL/GenBank/DDBJ whole genome shotgun (WGS) entry which is preliminary data.</text>
</comment>